<sequence>MNDEEFLMGPKPVLSQQNGTSSQGDDVLEIGKEHEERNPLLPSVPVQGIVKKVQANPGDPRILETREPLQGLIRGALKVLSSKASHPGMKGWKPLVMYSRAARGWTWIGPISSVSTNIDDGVVQISAEAWMIPQKTLYKLQELFCNWLKHEQEILQQLGQLALASPLTTPVLLDEKERFRELRAQKSLITINPTSEEMRAYFRREEALRYSVPDRAFSYTCLDGRKSAVAPLRRIGGKPNSKARDHFMLKSDRPPHVTILCLVRDAAARLPGGIGTRADVCSLIRDSQYIVEDVSDAQLNQVVSGALDRLHYERDPCVRFDGDRKLWVYLHTDKDDEDFEDDATSSTKRWRRTKRDGAENLEFGLAQDFDFPGRGDDQDSAGLGLDFSPTSCFGGPSDLSSVYSSAGRSDLPYSHPNGSLTSPLALESAFSGSGRDDSLLHFIELPPSIQPPCVNMQQSHPMGWEVLSNRWDQDVHFQTHDKIVQEDYGGAASMASSHRESELLIDGGV</sequence>
<reference evidence="3" key="1">
    <citation type="submission" date="2021-01" db="EMBL/GenBank/DDBJ databases">
        <title>Adiantum capillus-veneris genome.</title>
        <authorList>
            <person name="Fang Y."/>
            <person name="Liao Q."/>
        </authorList>
    </citation>
    <scope>NUCLEOTIDE SEQUENCE</scope>
    <source>
        <strain evidence="3">H3</strain>
        <tissue evidence="3">Leaf</tissue>
    </source>
</reference>
<keyword evidence="4" id="KW-1185">Reference proteome</keyword>
<feature type="domain" description="Nuclear factor related to kappa-B-binding protein second winged helix" evidence="2">
    <location>
        <begin position="199"/>
        <end position="336"/>
    </location>
</feature>
<evidence type="ECO:0000313" key="4">
    <source>
        <dbReference type="Proteomes" id="UP000886520"/>
    </source>
</evidence>
<evidence type="ECO:0000259" key="2">
    <source>
        <dbReference type="Pfam" id="PF25793"/>
    </source>
</evidence>
<dbReference type="GO" id="GO:0031011">
    <property type="term" value="C:Ino80 complex"/>
    <property type="evidence" value="ECO:0007669"/>
    <property type="project" value="InterPro"/>
</dbReference>
<protein>
    <recommendedName>
        <fullName evidence="2">Nuclear factor related to kappa-B-binding protein second winged helix domain-containing protein</fullName>
    </recommendedName>
</protein>
<dbReference type="InterPro" id="IPR024867">
    <property type="entry name" value="NFRKB"/>
</dbReference>
<name>A0A9D4ZG88_ADICA</name>
<proteinExistence type="predicted"/>
<feature type="compositionally biased region" description="Polar residues" evidence="1">
    <location>
        <begin position="14"/>
        <end position="24"/>
    </location>
</feature>
<dbReference type="AlphaFoldDB" id="A0A9D4ZG88"/>
<feature type="region of interest" description="Disordered" evidence="1">
    <location>
        <begin position="1"/>
        <end position="25"/>
    </location>
</feature>
<dbReference type="InterPro" id="IPR057748">
    <property type="entry name" value="NFRKB_WH_2"/>
</dbReference>
<dbReference type="OrthoDB" id="70874at2759"/>
<dbReference type="Proteomes" id="UP000886520">
    <property type="component" value="Chromosome 10"/>
</dbReference>
<comment type="caution">
    <text evidence="3">The sequence shown here is derived from an EMBL/GenBank/DDBJ whole genome shotgun (WGS) entry which is preliminary data.</text>
</comment>
<dbReference type="EMBL" id="JABFUD020000010">
    <property type="protein sequence ID" value="KAI5074304.1"/>
    <property type="molecule type" value="Genomic_DNA"/>
</dbReference>
<gene>
    <name evidence="3" type="ORF">GOP47_0010265</name>
</gene>
<dbReference type="Pfam" id="PF25793">
    <property type="entry name" value="WHD_2nd_NFRKB"/>
    <property type="match status" value="1"/>
</dbReference>
<accession>A0A9D4ZG88</accession>
<evidence type="ECO:0000256" key="1">
    <source>
        <dbReference type="SAM" id="MobiDB-lite"/>
    </source>
</evidence>
<evidence type="ECO:0000313" key="3">
    <source>
        <dbReference type="EMBL" id="KAI5074304.1"/>
    </source>
</evidence>
<dbReference type="PANTHER" id="PTHR13052">
    <property type="entry name" value="NFRKB-RELATED"/>
    <property type="match status" value="1"/>
</dbReference>
<dbReference type="PANTHER" id="PTHR13052:SF3">
    <property type="entry name" value="NUCLEAR FACTOR RELATED TO KAPPA-B-BINDING PROTEIN"/>
    <property type="match status" value="1"/>
</dbReference>
<organism evidence="3 4">
    <name type="scientific">Adiantum capillus-veneris</name>
    <name type="common">Maidenhair fern</name>
    <dbReference type="NCBI Taxonomy" id="13818"/>
    <lineage>
        <taxon>Eukaryota</taxon>
        <taxon>Viridiplantae</taxon>
        <taxon>Streptophyta</taxon>
        <taxon>Embryophyta</taxon>
        <taxon>Tracheophyta</taxon>
        <taxon>Polypodiopsida</taxon>
        <taxon>Polypodiidae</taxon>
        <taxon>Polypodiales</taxon>
        <taxon>Pteridineae</taxon>
        <taxon>Pteridaceae</taxon>
        <taxon>Vittarioideae</taxon>
        <taxon>Adiantum</taxon>
    </lineage>
</organism>